<comment type="caution">
    <text evidence="4">The sequence shown here is derived from an EMBL/GenBank/DDBJ whole genome shotgun (WGS) entry which is preliminary data.</text>
</comment>
<sequence length="1193" mass="135241">MVRLLPSARLPASHINRVFYCLFSPDSFCSLRLHCSIISTRLNWPASPSNFAQKPLNIHAKSTAIHFPNVERPVPREFGHLPDGKVDTFSTAGASLNELLLRISRACPETSRKFLRVHVLKPEDVLEILLSFQLGIGNLTIELRHVESLWAIFRWASDGNKGCEHLPRSYEVMASMLVRVGMLSEVELLLSEMESRRILLVSGGIFSNLIEAYVGTGELDRAILMYDRMKGKRLAPSLTCYHSLLEILIEMNETQLAFGIFDDMVEVGVEFGDVEGKNLEKVIRLLCRDGKIQQARKLVKKMVANGLEPSALVLNEIANVYCEKRDFEDLLSFFVDMKSAPDVFVGNRVVYYLCCSSGIDRAHLFLEEMKHVGFCPDEITFGILIGWCCFYGKLSNAFVYLSEIISRNKKPDLHSYNALISGLFKEGMWQHARDVLNEMIDNGVKPTLETFKILLAGYCKVRRFDKMKAIVGEMIDCDLIHLSPHEDLLSKAFVLLGLDPLNIKVKRDNDVRYSKAEFYDDLGNGLYLDTNLNEIDQMLIGVLEESMIPDFNQLLTTECKFKNLKAALLMVDEMVLRGQKLSHASIAALVSTLCASHHHIKSIPSLLRKMPNLVSQLDEESLKLLVNSLGKKGFADVQMLILNEMHQGHLRFEKETYTALMVAMFKTGNLRNTLYCWNLAKKANWLPELKDCDALLGYLCQSKMMKDVLELFDNMLTSYPNLRAEICDVFLEKLCASGFTESAYTQVKDLLQDCQLDHIAYRHLIRGYYREKKFSKALMLLDCVPADKWALCLDALILLVPELYRAKRIKDAVTITEMGITGHSSISVSLNRSLIKGYCMVGKVVEASTLFLKMFSKELIPNDEIYNLLLQGHCLANHLRKVEELLGIMNSLFVGEILDDLQELGLPPDEVTFNFLVYGFSKCKDMSKSVNSLCSMISKDLRPSNRNLRAVICFFCGNGEVQKALELSKEMESRGWIHDSIIQGAIVEALLSGDRVHEAESFLTRMAQKSLIPNNVDYNNVIQNLCWHGRLDSAIYLLDIMLQKGNIPNSASYDSVIYSSCACNELEQAMDFFTEMIERNLNPGIRTWDVLVHNFCRHGKISEAERLLICMVEKGLTPTRKMYCTILDEYCSAKNLSKASEFMRMMQKDGYEPDFETHWFLISNLNNSSDRDDVSSCSQGFLSKLLTGSGFFL</sequence>
<dbReference type="Gene3D" id="1.25.40.10">
    <property type="entry name" value="Tetratricopeptide repeat domain"/>
    <property type="match status" value="7"/>
</dbReference>
<comment type="similarity">
    <text evidence="1">Belongs to the PPR family. P subfamily.</text>
</comment>
<feature type="repeat" description="PPR" evidence="3">
    <location>
        <begin position="1049"/>
        <end position="1083"/>
    </location>
</feature>
<name>A0AAD3TB57_NEPGR</name>
<evidence type="ECO:0000256" key="2">
    <source>
        <dbReference type="ARBA" id="ARBA00022737"/>
    </source>
</evidence>
<evidence type="ECO:0000313" key="5">
    <source>
        <dbReference type="Proteomes" id="UP001279734"/>
    </source>
</evidence>
<dbReference type="PANTHER" id="PTHR47941">
    <property type="entry name" value="PENTATRICOPEPTIDE REPEAT-CONTAINING PROTEIN 3, MITOCHONDRIAL"/>
    <property type="match status" value="1"/>
</dbReference>
<organism evidence="4 5">
    <name type="scientific">Nepenthes gracilis</name>
    <name type="common">Slender pitcher plant</name>
    <dbReference type="NCBI Taxonomy" id="150966"/>
    <lineage>
        <taxon>Eukaryota</taxon>
        <taxon>Viridiplantae</taxon>
        <taxon>Streptophyta</taxon>
        <taxon>Embryophyta</taxon>
        <taxon>Tracheophyta</taxon>
        <taxon>Spermatophyta</taxon>
        <taxon>Magnoliopsida</taxon>
        <taxon>eudicotyledons</taxon>
        <taxon>Gunneridae</taxon>
        <taxon>Pentapetalae</taxon>
        <taxon>Caryophyllales</taxon>
        <taxon>Nepenthaceae</taxon>
        <taxon>Nepenthes</taxon>
    </lineage>
</organism>
<dbReference type="NCBIfam" id="TIGR00756">
    <property type="entry name" value="PPR"/>
    <property type="match status" value="7"/>
</dbReference>
<reference evidence="4" key="1">
    <citation type="submission" date="2023-05" db="EMBL/GenBank/DDBJ databases">
        <title>Nepenthes gracilis genome sequencing.</title>
        <authorList>
            <person name="Fukushima K."/>
        </authorList>
    </citation>
    <scope>NUCLEOTIDE SEQUENCE</scope>
    <source>
        <strain evidence="4">SING2019-196</strain>
    </source>
</reference>
<feature type="repeat" description="PPR" evidence="3">
    <location>
        <begin position="202"/>
        <end position="236"/>
    </location>
</feature>
<feature type="repeat" description="PPR" evidence="3">
    <location>
        <begin position="275"/>
        <end position="309"/>
    </location>
</feature>
<accession>A0AAD3TB57</accession>
<keyword evidence="2" id="KW-0677">Repeat</keyword>
<dbReference type="Pfam" id="PF13812">
    <property type="entry name" value="PPR_3"/>
    <property type="match status" value="1"/>
</dbReference>
<feature type="repeat" description="PPR" evidence="3">
    <location>
        <begin position="1119"/>
        <end position="1153"/>
    </location>
</feature>
<feature type="repeat" description="PPR" evidence="3">
    <location>
        <begin position="412"/>
        <end position="446"/>
    </location>
</feature>
<feature type="repeat" description="PPR" evidence="3">
    <location>
        <begin position="1014"/>
        <end position="1048"/>
    </location>
</feature>
<feature type="repeat" description="PPR" evidence="3">
    <location>
        <begin position="1084"/>
        <end position="1118"/>
    </location>
</feature>
<dbReference type="InterPro" id="IPR011990">
    <property type="entry name" value="TPR-like_helical_dom_sf"/>
</dbReference>
<evidence type="ECO:0000313" key="4">
    <source>
        <dbReference type="EMBL" id="GMH26167.1"/>
    </source>
</evidence>
<gene>
    <name evidence="4" type="ORF">Nepgr_028010</name>
</gene>
<dbReference type="Pfam" id="PF13041">
    <property type="entry name" value="PPR_2"/>
    <property type="match status" value="2"/>
</dbReference>
<keyword evidence="5" id="KW-1185">Reference proteome</keyword>
<dbReference type="PROSITE" id="PS51375">
    <property type="entry name" value="PPR"/>
    <property type="match status" value="9"/>
</dbReference>
<evidence type="ECO:0008006" key="6">
    <source>
        <dbReference type="Google" id="ProtNLM"/>
    </source>
</evidence>
<evidence type="ECO:0000256" key="1">
    <source>
        <dbReference type="ARBA" id="ARBA00007626"/>
    </source>
</evidence>
<dbReference type="AlphaFoldDB" id="A0AAD3TB57"/>
<evidence type="ECO:0000256" key="3">
    <source>
        <dbReference type="PROSITE-ProRule" id="PRU00708"/>
    </source>
</evidence>
<dbReference type="InterPro" id="IPR002885">
    <property type="entry name" value="PPR_rpt"/>
</dbReference>
<protein>
    <recommendedName>
        <fullName evidence="6">Pentatricopeptide repeat-containing protein</fullName>
    </recommendedName>
</protein>
<dbReference type="Pfam" id="PF01535">
    <property type="entry name" value="PPR"/>
    <property type="match status" value="8"/>
</dbReference>
<proteinExistence type="inferred from homology"/>
<feature type="repeat" description="PPR" evidence="3">
    <location>
        <begin position="827"/>
        <end position="861"/>
    </location>
</feature>
<feature type="repeat" description="PPR" evidence="3">
    <location>
        <begin position="909"/>
        <end position="943"/>
    </location>
</feature>
<dbReference type="Proteomes" id="UP001279734">
    <property type="component" value="Unassembled WGS sequence"/>
</dbReference>
<dbReference type="EMBL" id="BSYO01000030">
    <property type="protein sequence ID" value="GMH26167.1"/>
    <property type="molecule type" value="Genomic_DNA"/>
</dbReference>